<name>A0A3A8KAC2_9BACT</name>
<protein>
    <submittedName>
        <fullName evidence="2">Uncharacterized protein</fullName>
    </submittedName>
</protein>
<gene>
    <name evidence="2" type="ORF">D7X32_20710</name>
</gene>
<dbReference type="Proteomes" id="UP000268313">
    <property type="component" value="Unassembled WGS sequence"/>
</dbReference>
<keyword evidence="3" id="KW-1185">Reference proteome</keyword>
<accession>A0A3A8KAC2</accession>
<reference evidence="3" key="1">
    <citation type="submission" date="2018-09" db="EMBL/GenBank/DDBJ databases">
        <authorList>
            <person name="Livingstone P.G."/>
            <person name="Whitworth D.E."/>
        </authorList>
    </citation>
    <scope>NUCLEOTIDE SEQUENCE [LARGE SCALE GENOMIC DNA]</scope>
    <source>
        <strain evidence="3">CA043D</strain>
    </source>
</reference>
<comment type="caution">
    <text evidence="2">The sequence shown here is derived from an EMBL/GenBank/DDBJ whole genome shotgun (WGS) entry which is preliminary data.</text>
</comment>
<proteinExistence type="predicted"/>
<evidence type="ECO:0000256" key="1">
    <source>
        <dbReference type="SAM" id="MobiDB-lite"/>
    </source>
</evidence>
<dbReference type="EMBL" id="RAWE01000074">
    <property type="protein sequence ID" value="RKH01295.1"/>
    <property type="molecule type" value="Genomic_DNA"/>
</dbReference>
<organism evidence="2 3">
    <name type="scientific">Corallococcus carmarthensis</name>
    <dbReference type="NCBI Taxonomy" id="2316728"/>
    <lineage>
        <taxon>Bacteria</taxon>
        <taxon>Pseudomonadati</taxon>
        <taxon>Myxococcota</taxon>
        <taxon>Myxococcia</taxon>
        <taxon>Myxococcales</taxon>
        <taxon>Cystobacterineae</taxon>
        <taxon>Myxococcaceae</taxon>
        <taxon>Corallococcus</taxon>
    </lineage>
</organism>
<evidence type="ECO:0000313" key="3">
    <source>
        <dbReference type="Proteomes" id="UP000268313"/>
    </source>
</evidence>
<dbReference type="AlphaFoldDB" id="A0A3A8KAC2"/>
<feature type="compositionally biased region" description="Pro residues" evidence="1">
    <location>
        <begin position="30"/>
        <end position="44"/>
    </location>
</feature>
<feature type="region of interest" description="Disordered" evidence="1">
    <location>
        <begin position="1"/>
        <end position="121"/>
    </location>
</feature>
<feature type="compositionally biased region" description="Low complexity" evidence="1">
    <location>
        <begin position="1"/>
        <end position="29"/>
    </location>
</feature>
<feature type="region of interest" description="Disordered" evidence="1">
    <location>
        <begin position="143"/>
        <end position="163"/>
    </location>
</feature>
<dbReference type="OrthoDB" id="5510371at2"/>
<evidence type="ECO:0000313" key="2">
    <source>
        <dbReference type="EMBL" id="RKH01295.1"/>
    </source>
</evidence>
<sequence>MPKLRSTSFSSPSPSRSPSPSGSRGSVTPTPTPAPLRSPSPPPQTQASASTSTLKRPRPDADAFDTDGPRRPKRAATTGGERPSAAELYKQQNAVGLQDTHSARTGDMSSLRTTKDSPEDGLNLLAHVSSQAHDKKGLFFEGSMERRGLGPQPVLTAVPDRDKGEHTQVFRTMTGGEPSSTKYQEKLGTADKDTPYEILHGMGHGEGGKKTQSAQNLASASHGANTAMIPADKAISGNPDILVDTRFNVRPGTHRAESVDQTFIHKDRPTEPIFQQRIDGDLPKVTTSQYKQLQQQAEFLKDRDALSGAVQLLNLKDGGGGKS</sequence>